<proteinExistence type="predicted"/>
<dbReference type="PROSITE" id="PS50893">
    <property type="entry name" value="ABC_TRANSPORTER_2"/>
    <property type="match status" value="1"/>
</dbReference>
<feature type="domain" description="ABC transporter" evidence="10">
    <location>
        <begin position="337"/>
        <end position="575"/>
    </location>
</feature>
<feature type="transmembrane region" description="Helical" evidence="9">
    <location>
        <begin position="261"/>
        <end position="285"/>
    </location>
</feature>
<evidence type="ECO:0000256" key="5">
    <source>
        <dbReference type="ARBA" id="ARBA00022741"/>
    </source>
</evidence>
<dbReference type="InterPro" id="IPR003593">
    <property type="entry name" value="AAA+_ATPase"/>
</dbReference>
<organism evidence="12 13">
    <name type="scientific">Candidatus Kerfeldbacteria bacterium RIFCSPLOWO2_01_FULL_48_11</name>
    <dbReference type="NCBI Taxonomy" id="1798543"/>
    <lineage>
        <taxon>Bacteria</taxon>
        <taxon>Candidatus Kerfeldiibacteriota</taxon>
    </lineage>
</organism>
<dbReference type="Proteomes" id="UP000179164">
    <property type="component" value="Unassembled WGS sequence"/>
</dbReference>
<dbReference type="SUPFAM" id="SSF90123">
    <property type="entry name" value="ABC transporter transmembrane region"/>
    <property type="match status" value="1"/>
</dbReference>
<dbReference type="PROSITE" id="PS50929">
    <property type="entry name" value="ABC_TM1F"/>
    <property type="match status" value="1"/>
</dbReference>
<dbReference type="Pfam" id="PF00664">
    <property type="entry name" value="ABC_membrane"/>
    <property type="match status" value="1"/>
</dbReference>
<evidence type="ECO:0000256" key="8">
    <source>
        <dbReference type="ARBA" id="ARBA00023136"/>
    </source>
</evidence>
<dbReference type="Gene3D" id="1.20.1560.10">
    <property type="entry name" value="ABC transporter type 1, transmembrane domain"/>
    <property type="match status" value="1"/>
</dbReference>
<evidence type="ECO:0000256" key="1">
    <source>
        <dbReference type="ARBA" id="ARBA00004651"/>
    </source>
</evidence>
<dbReference type="GO" id="GO:0005886">
    <property type="term" value="C:plasma membrane"/>
    <property type="evidence" value="ECO:0007669"/>
    <property type="project" value="UniProtKB-SubCell"/>
</dbReference>
<dbReference type="InterPro" id="IPR003439">
    <property type="entry name" value="ABC_transporter-like_ATP-bd"/>
</dbReference>
<comment type="caution">
    <text evidence="12">The sequence shown here is derived from an EMBL/GenBank/DDBJ whole genome shotgun (WGS) entry which is preliminary data.</text>
</comment>
<reference evidence="12 13" key="1">
    <citation type="journal article" date="2016" name="Nat. Commun.">
        <title>Thousands of microbial genomes shed light on interconnected biogeochemical processes in an aquifer system.</title>
        <authorList>
            <person name="Anantharaman K."/>
            <person name="Brown C.T."/>
            <person name="Hug L.A."/>
            <person name="Sharon I."/>
            <person name="Castelle C.J."/>
            <person name="Probst A.J."/>
            <person name="Thomas B.C."/>
            <person name="Singh A."/>
            <person name="Wilkins M.J."/>
            <person name="Karaoz U."/>
            <person name="Brodie E.L."/>
            <person name="Williams K.H."/>
            <person name="Hubbard S.S."/>
            <person name="Banfield J.F."/>
        </authorList>
    </citation>
    <scope>NUCLEOTIDE SEQUENCE [LARGE SCALE GENOMIC DNA]</scope>
</reference>
<dbReference type="CDD" id="cd07346">
    <property type="entry name" value="ABC_6TM_exporters"/>
    <property type="match status" value="1"/>
</dbReference>
<keyword evidence="8 9" id="KW-0472">Membrane</keyword>
<gene>
    <name evidence="12" type="ORF">A2898_00525</name>
</gene>
<keyword evidence="6 12" id="KW-0067">ATP-binding</keyword>
<keyword evidence="2" id="KW-0813">Transport</keyword>
<feature type="transmembrane region" description="Helical" evidence="9">
    <location>
        <begin position="160"/>
        <end position="180"/>
    </location>
</feature>
<dbReference type="InterPro" id="IPR039421">
    <property type="entry name" value="Type_1_exporter"/>
</dbReference>
<dbReference type="Pfam" id="PF00005">
    <property type="entry name" value="ABC_tran"/>
    <property type="match status" value="1"/>
</dbReference>
<dbReference type="GO" id="GO:0016887">
    <property type="term" value="F:ATP hydrolysis activity"/>
    <property type="evidence" value="ECO:0007669"/>
    <property type="project" value="InterPro"/>
</dbReference>
<dbReference type="PROSITE" id="PS00211">
    <property type="entry name" value="ABC_TRANSPORTER_1"/>
    <property type="match status" value="1"/>
</dbReference>
<dbReference type="FunFam" id="3.40.50.300:FF:000299">
    <property type="entry name" value="ABC transporter ATP-binding protein/permease"/>
    <property type="match status" value="1"/>
</dbReference>
<dbReference type="SUPFAM" id="SSF52540">
    <property type="entry name" value="P-loop containing nucleoside triphosphate hydrolases"/>
    <property type="match status" value="1"/>
</dbReference>
<evidence type="ECO:0000256" key="3">
    <source>
        <dbReference type="ARBA" id="ARBA00022475"/>
    </source>
</evidence>
<dbReference type="GO" id="GO:0140359">
    <property type="term" value="F:ABC-type transporter activity"/>
    <property type="evidence" value="ECO:0007669"/>
    <property type="project" value="InterPro"/>
</dbReference>
<protein>
    <submittedName>
        <fullName evidence="12">ABC transporter ATP-binding protein</fullName>
    </submittedName>
</protein>
<dbReference type="PANTHER" id="PTHR24221:SF654">
    <property type="entry name" value="ATP-BINDING CASSETTE SUB-FAMILY B MEMBER 6"/>
    <property type="match status" value="1"/>
</dbReference>
<dbReference type="SMART" id="SM00382">
    <property type="entry name" value="AAA"/>
    <property type="match status" value="1"/>
</dbReference>
<comment type="subcellular location">
    <subcellularLocation>
        <location evidence="1">Cell membrane</location>
        <topology evidence="1">Multi-pass membrane protein</topology>
    </subcellularLocation>
</comment>
<dbReference type="InterPro" id="IPR027417">
    <property type="entry name" value="P-loop_NTPase"/>
</dbReference>
<evidence type="ECO:0000256" key="2">
    <source>
        <dbReference type="ARBA" id="ARBA00022448"/>
    </source>
</evidence>
<keyword evidence="4 9" id="KW-0812">Transmembrane</keyword>
<evidence type="ECO:0000259" key="10">
    <source>
        <dbReference type="PROSITE" id="PS50893"/>
    </source>
</evidence>
<dbReference type="STRING" id="1798543.A2898_00525"/>
<keyword evidence="5" id="KW-0547">Nucleotide-binding</keyword>
<evidence type="ECO:0000256" key="6">
    <source>
        <dbReference type="ARBA" id="ARBA00022840"/>
    </source>
</evidence>
<keyword evidence="7 9" id="KW-1133">Transmembrane helix</keyword>
<dbReference type="InterPro" id="IPR017871">
    <property type="entry name" value="ABC_transporter-like_CS"/>
</dbReference>
<name>A0A1G2B204_9BACT</name>
<evidence type="ECO:0000313" key="12">
    <source>
        <dbReference type="EMBL" id="OGY82995.1"/>
    </source>
</evidence>
<keyword evidence="3" id="KW-1003">Cell membrane</keyword>
<dbReference type="Gene3D" id="3.40.50.300">
    <property type="entry name" value="P-loop containing nucleotide triphosphate hydrolases"/>
    <property type="match status" value="1"/>
</dbReference>
<evidence type="ECO:0000256" key="9">
    <source>
        <dbReference type="SAM" id="Phobius"/>
    </source>
</evidence>
<evidence type="ECO:0000256" key="4">
    <source>
        <dbReference type="ARBA" id="ARBA00022692"/>
    </source>
</evidence>
<dbReference type="PANTHER" id="PTHR24221">
    <property type="entry name" value="ATP-BINDING CASSETTE SUB-FAMILY B"/>
    <property type="match status" value="1"/>
</dbReference>
<evidence type="ECO:0000313" key="13">
    <source>
        <dbReference type="Proteomes" id="UP000179164"/>
    </source>
</evidence>
<evidence type="ECO:0000256" key="7">
    <source>
        <dbReference type="ARBA" id="ARBA00022989"/>
    </source>
</evidence>
<feature type="transmembrane region" description="Helical" evidence="9">
    <location>
        <begin position="55"/>
        <end position="73"/>
    </location>
</feature>
<dbReference type="AlphaFoldDB" id="A0A1G2B204"/>
<dbReference type="GO" id="GO:0034040">
    <property type="term" value="F:ATPase-coupled lipid transmembrane transporter activity"/>
    <property type="evidence" value="ECO:0007669"/>
    <property type="project" value="TreeGrafter"/>
</dbReference>
<dbReference type="InterPro" id="IPR036640">
    <property type="entry name" value="ABC1_TM_sf"/>
</dbReference>
<evidence type="ECO:0000259" key="11">
    <source>
        <dbReference type="PROSITE" id="PS50929"/>
    </source>
</evidence>
<dbReference type="EMBL" id="MHKE01000016">
    <property type="protein sequence ID" value="OGY82995.1"/>
    <property type="molecule type" value="Genomic_DNA"/>
</dbReference>
<sequence length="598" mass="66661">MRLIWKYLRDYKKTLVGALALAAVNQFFSLLDPQIFRLLIDNYATKALVLSRDVFLRGVVLLLLAYVVTALISRIAKNFQDYFVNVVVQRLGARMYARSVEHSFSLPYSIFEDQRSGELLQKLQKARNDAQGLIKSLISVVFLSLLGILLVVVYAVYVNWLVGIAYFLMMPILAVTILIISRRIKRSQSEIVRETASLAGSTTETLRNVELVKSLGLEKQEIGRLNSVNERILNLELKKIILMRKLSFWQGTMINGLRSGLLLLMFWLVFQGMITIGEFLSLYIYSFFIFNPLSEIATISTQYQEARASSEQLEEILRIRPETMPDHPKEVGVLESLIFSNVVFQYAASDKAALDKVDLTANAGETIAFVGPSGSGKTTIVKLIAGLYKPSSGMITFNGVDIRDIDLEVFRRRIGLVSQDTQLFAGTIRENLLFVNPSARDTECSAALEAASASNILERGGKGLNTVIGEGGIKLSGGERQRLAIARAILRKPDLIIFDEATSSLDSITEKAITETIQRVEKSRPTLMTILVAHRLSTVAHADRIYVLEKGKITEQGTHTELINRAGLYAALWREQIASKHEQGSSSEKNLRETTATA</sequence>
<feature type="domain" description="ABC transmembrane type-1" evidence="11">
    <location>
        <begin position="16"/>
        <end position="305"/>
    </location>
</feature>
<accession>A0A1G2B204</accession>
<dbReference type="GO" id="GO:0005524">
    <property type="term" value="F:ATP binding"/>
    <property type="evidence" value="ECO:0007669"/>
    <property type="project" value="UniProtKB-KW"/>
</dbReference>
<dbReference type="InterPro" id="IPR011527">
    <property type="entry name" value="ABC1_TM_dom"/>
</dbReference>
<feature type="transmembrane region" description="Helical" evidence="9">
    <location>
        <begin position="132"/>
        <end position="154"/>
    </location>
</feature>